<sequence length="72" mass="8163">MSCNKQLDVTDQTDSLNNAKASLANAQQTTPIFLERADTMMTALVDKYLTGNRWIFGRPVFRNRTVIGMERP</sequence>
<proteinExistence type="predicted"/>
<name>A0ABW5NM27_9SPHI</name>
<gene>
    <name evidence="1" type="ORF">ACFSQ3_10135</name>
</gene>
<keyword evidence="2" id="KW-1185">Reference proteome</keyword>
<evidence type="ECO:0000313" key="2">
    <source>
        <dbReference type="Proteomes" id="UP001597393"/>
    </source>
</evidence>
<protein>
    <submittedName>
        <fullName evidence="1">Uncharacterized protein</fullName>
    </submittedName>
</protein>
<dbReference type="Proteomes" id="UP001597393">
    <property type="component" value="Unassembled WGS sequence"/>
</dbReference>
<reference evidence="2" key="1">
    <citation type="journal article" date="2019" name="Int. J. Syst. Evol. Microbiol.">
        <title>The Global Catalogue of Microorganisms (GCM) 10K type strain sequencing project: providing services to taxonomists for standard genome sequencing and annotation.</title>
        <authorList>
            <consortium name="The Broad Institute Genomics Platform"/>
            <consortium name="The Broad Institute Genome Sequencing Center for Infectious Disease"/>
            <person name="Wu L."/>
            <person name="Ma J."/>
        </authorList>
    </citation>
    <scope>NUCLEOTIDE SEQUENCE [LARGE SCALE GENOMIC DNA]</scope>
    <source>
        <strain evidence="2">KCTC 42248</strain>
    </source>
</reference>
<evidence type="ECO:0000313" key="1">
    <source>
        <dbReference type="EMBL" id="MFD2599312.1"/>
    </source>
</evidence>
<accession>A0ABW5NM27</accession>
<comment type="caution">
    <text evidence="1">The sequence shown here is derived from an EMBL/GenBank/DDBJ whole genome shotgun (WGS) entry which is preliminary data.</text>
</comment>
<dbReference type="EMBL" id="JBHUMA010000006">
    <property type="protein sequence ID" value="MFD2599312.1"/>
    <property type="molecule type" value="Genomic_DNA"/>
</dbReference>
<organism evidence="1 2">
    <name type="scientific">Sphingobacterium corticis</name>
    <dbReference type="NCBI Taxonomy" id="1812823"/>
    <lineage>
        <taxon>Bacteria</taxon>
        <taxon>Pseudomonadati</taxon>
        <taxon>Bacteroidota</taxon>
        <taxon>Sphingobacteriia</taxon>
        <taxon>Sphingobacteriales</taxon>
        <taxon>Sphingobacteriaceae</taxon>
        <taxon>Sphingobacterium</taxon>
    </lineage>
</organism>
<dbReference type="RefSeq" id="WP_380869438.1">
    <property type="nucleotide sequence ID" value="NZ_JBHUMA010000006.1"/>
</dbReference>